<evidence type="ECO:0000256" key="4">
    <source>
        <dbReference type="ARBA" id="ARBA00022692"/>
    </source>
</evidence>
<feature type="transmembrane region" description="Helical" evidence="8">
    <location>
        <begin position="156"/>
        <end position="174"/>
    </location>
</feature>
<keyword evidence="13" id="KW-1185">Reference proteome</keyword>
<dbReference type="InterPro" id="IPR027815">
    <property type="entry name" value="CSC1/OSCA1-like_cyt"/>
</dbReference>
<dbReference type="InterPro" id="IPR032880">
    <property type="entry name" value="CSC1/OSCA1-like_N"/>
</dbReference>
<evidence type="ECO:0000259" key="11">
    <source>
        <dbReference type="Pfam" id="PF14703"/>
    </source>
</evidence>
<feature type="compositionally biased region" description="Polar residues" evidence="7">
    <location>
        <begin position="832"/>
        <end position="842"/>
    </location>
</feature>
<evidence type="ECO:0000313" key="13">
    <source>
        <dbReference type="Proteomes" id="UP000521872"/>
    </source>
</evidence>
<evidence type="ECO:0000256" key="7">
    <source>
        <dbReference type="SAM" id="MobiDB-lite"/>
    </source>
</evidence>
<keyword evidence="5 8" id="KW-1133">Transmembrane helix</keyword>
<feature type="transmembrane region" description="Helical" evidence="8">
    <location>
        <begin position="373"/>
        <end position="399"/>
    </location>
</feature>
<dbReference type="EMBL" id="JAACJL010000015">
    <property type="protein sequence ID" value="KAF4621347.1"/>
    <property type="molecule type" value="Genomic_DNA"/>
</dbReference>
<dbReference type="InterPro" id="IPR003864">
    <property type="entry name" value="CSC1/OSCA1-like_7TM"/>
</dbReference>
<feature type="region of interest" description="Disordered" evidence="7">
    <location>
        <begin position="752"/>
        <end position="995"/>
    </location>
</feature>
<evidence type="ECO:0000313" key="12">
    <source>
        <dbReference type="EMBL" id="KAF4621347.1"/>
    </source>
</evidence>
<feature type="transmembrane region" description="Helical" evidence="8">
    <location>
        <begin position="463"/>
        <end position="487"/>
    </location>
</feature>
<feature type="compositionally biased region" description="Basic residues" evidence="7">
    <location>
        <begin position="961"/>
        <end position="971"/>
    </location>
</feature>
<dbReference type="AlphaFoldDB" id="A0A8H4R1A3"/>
<name>A0A8H4R1A3_9AGAR</name>
<feature type="compositionally biased region" description="Basic and acidic residues" evidence="7">
    <location>
        <begin position="972"/>
        <end position="981"/>
    </location>
</feature>
<dbReference type="GO" id="GO:0005227">
    <property type="term" value="F:calcium-activated cation channel activity"/>
    <property type="evidence" value="ECO:0007669"/>
    <property type="project" value="InterPro"/>
</dbReference>
<organism evidence="12 13">
    <name type="scientific">Agrocybe pediades</name>
    <dbReference type="NCBI Taxonomy" id="84607"/>
    <lineage>
        <taxon>Eukaryota</taxon>
        <taxon>Fungi</taxon>
        <taxon>Dikarya</taxon>
        <taxon>Basidiomycota</taxon>
        <taxon>Agaricomycotina</taxon>
        <taxon>Agaricomycetes</taxon>
        <taxon>Agaricomycetidae</taxon>
        <taxon>Agaricales</taxon>
        <taxon>Agaricineae</taxon>
        <taxon>Strophariaceae</taxon>
        <taxon>Agrocybe</taxon>
    </lineage>
</organism>
<evidence type="ECO:0000256" key="2">
    <source>
        <dbReference type="ARBA" id="ARBA00007779"/>
    </source>
</evidence>
<feature type="compositionally biased region" description="Basic and acidic residues" evidence="7">
    <location>
        <begin position="925"/>
        <end position="946"/>
    </location>
</feature>
<comment type="similarity">
    <text evidence="2">Belongs to the CSC1 (TC 1.A.17) family.</text>
</comment>
<feature type="compositionally biased region" description="Basic and acidic residues" evidence="7">
    <location>
        <begin position="807"/>
        <end position="828"/>
    </location>
</feature>
<dbReference type="InterPro" id="IPR045122">
    <property type="entry name" value="Csc1-like"/>
</dbReference>
<evidence type="ECO:0000256" key="8">
    <source>
        <dbReference type="SAM" id="Phobius"/>
    </source>
</evidence>
<feature type="compositionally biased region" description="Basic and acidic residues" evidence="7">
    <location>
        <begin position="869"/>
        <end position="884"/>
    </location>
</feature>
<dbReference type="Pfam" id="PF13967">
    <property type="entry name" value="RSN1_TM"/>
    <property type="match status" value="1"/>
</dbReference>
<sequence length="995" mass="113972">MHPLALINADGIQRLFDISASLEPRAVAIQVALMTVLSMLTLVTFNILRPRHTTIYEPKTIYHEKDKPPPRASNSFLGWIPPLLHNHEPELLSKIGLDAVAFLRFLHLVRWLLTLTSLISCGVLIPIDFLYTLSTNQTQNDFFSAASIQHVQGNRLYAHIATSYAFTLLLVALTRHHWRNMSRLRNKWFRSPEYQRSFHARTLYISNIPHRRQSDIGLYKIFTNMQLPYKVTSVHIGRHVGKLPTLVERHDEAVRRLEAAVEKYNTHGGKRPTVVVGGFWKIGGKRKDAITYYASQVKHAEAAVAQYRARINIEHTENYGFATMESIPVAHAAALELRGQHPKGLTFKLAPNPKDIIWSNIRLSKSNKRVRRAIGFTLLFLFCLMSLVPLFPVASLANLDALAQTGWIPFLQTWINVSPITYSLVSGFLPPAISAAVGYFIPRLMRWLSKRMGAITHSSLDRLVIARYFAFLIISQLIIFTVLGVIFHSVLEIIEAIQREGVSVHTIVDNLDKLPARITRTYVDQSSFWLKWFPLQGFLIIFDLARLSELIWLSFRARVYGRTPRDIQEDSKPKVFDYGIQYSKLLFMTAVGILFAPLAPLVTLAAAIVFWLCSWIYKYQLVFMFVTRVESGGRAWNVVVNRILFSAMFMQVVLILTIALQVQFRSLQFLASIPPLIALLLFKHYLNRKFANDFEYYVPTRQRDLSRSVVHTEESDTAGGNKLEQRYCHPALQAELLKPMVHSRALPLLRRGYRSPNEDSRRALRDRVRSRGLGHESKSRSKMEKKARMEEQEEDDEALNGVVFTPVHEDQLEYDPELYKQERERDCDFDSEPSTAAPTSMQRRGRQSSKALPPLPPPDSSATPQQVHEYGDAGFRSDRREHASQELVPSPSTRRHHRDRRPSMTSTRSAAAPPPATPLSEYYDDSNRPAERQYRIHVRLADEDRNASFAPSQVQDDAHSNVHRPRRHRVSGGHDRHLGDRRPRRTSRNRDNAPI</sequence>
<protein>
    <recommendedName>
        <fullName evidence="14">DUF221-domain-containing protein</fullName>
    </recommendedName>
</protein>
<proteinExistence type="inferred from homology"/>
<accession>A0A8H4R1A3</accession>
<evidence type="ECO:0000256" key="3">
    <source>
        <dbReference type="ARBA" id="ARBA00022448"/>
    </source>
</evidence>
<keyword evidence="6 8" id="KW-0472">Membrane</keyword>
<reference evidence="12 13" key="1">
    <citation type="submission" date="2019-12" db="EMBL/GenBank/DDBJ databases">
        <authorList>
            <person name="Floudas D."/>
            <person name="Bentzer J."/>
            <person name="Ahren D."/>
            <person name="Johansson T."/>
            <person name="Persson P."/>
            <person name="Tunlid A."/>
        </authorList>
    </citation>
    <scope>NUCLEOTIDE SEQUENCE [LARGE SCALE GENOMIC DNA]</scope>
    <source>
        <strain evidence="12 13">CBS 102.39</strain>
    </source>
</reference>
<feature type="domain" description="CSC1/OSCA1-like N-terminal transmembrane" evidence="10">
    <location>
        <begin position="27"/>
        <end position="173"/>
    </location>
</feature>
<evidence type="ECO:0000256" key="1">
    <source>
        <dbReference type="ARBA" id="ARBA00004141"/>
    </source>
</evidence>
<feature type="transmembrane region" description="Helical" evidence="8">
    <location>
        <begin position="111"/>
        <end position="133"/>
    </location>
</feature>
<feature type="transmembrane region" description="Helical" evidence="8">
    <location>
        <begin position="27"/>
        <end position="48"/>
    </location>
</feature>
<dbReference type="PANTHER" id="PTHR13018">
    <property type="entry name" value="PROBABLE MEMBRANE PROTEIN DUF221-RELATED"/>
    <property type="match status" value="1"/>
</dbReference>
<dbReference type="PANTHER" id="PTHR13018:SF149">
    <property type="entry name" value="DOMAIN PROTEIN, PUTATIVE (AFU_ORTHOLOGUE AFUA_3G11660)-RELATED"/>
    <property type="match status" value="1"/>
</dbReference>
<dbReference type="Pfam" id="PF02714">
    <property type="entry name" value="RSN1_7TM"/>
    <property type="match status" value="1"/>
</dbReference>
<keyword evidence="3" id="KW-0813">Transport</keyword>
<evidence type="ECO:0000256" key="5">
    <source>
        <dbReference type="ARBA" id="ARBA00022989"/>
    </source>
</evidence>
<feature type="transmembrane region" description="Helical" evidence="8">
    <location>
        <begin position="604"/>
        <end position="627"/>
    </location>
</feature>
<evidence type="ECO:0000256" key="6">
    <source>
        <dbReference type="ARBA" id="ARBA00023136"/>
    </source>
</evidence>
<gene>
    <name evidence="12" type="ORF">D9613_000848</name>
</gene>
<comment type="caution">
    <text evidence="12">The sequence shown here is derived from an EMBL/GenBank/DDBJ whole genome shotgun (WGS) entry which is preliminary data.</text>
</comment>
<dbReference type="Proteomes" id="UP000521872">
    <property type="component" value="Unassembled WGS sequence"/>
</dbReference>
<dbReference type="Pfam" id="PF14703">
    <property type="entry name" value="PHM7_cyt"/>
    <property type="match status" value="1"/>
</dbReference>
<evidence type="ECO:0008006" key="14">
    <source>
        <dbReference type="Google" id="ProtNLM"/>
    </source>
</evidence>
<feature type="transmembrane region" description="Helical" evidence="8">
    <location>
        <begin position="419"/>
        <end position="442"/>
    </location>
</feature>
<keyword evidence="4 8" id="KW-0812">Transmembrane</keyword>
<evidence type="ECO:0000259" key="9">
    <source>
        <dbReference type="Pfam" id="PF02714"/>
    </source>
</evidence>
<feature type="domain" description="CSC1/OSCA1-like 7TM region" evidence="9">
    <location>
        <begin position="371"/>
        <end position="657"/>
    </location>
</feature>
<evidence type="ECO:0000259" key="10">
    <source>
        <dbReference type="Pfam" id="PF13967"/>
    </source>
</evidence>
<feature type="domain" description="CSC1/OSCA1-like cytosolic" evidence="11">
    <location>
        <begin position="200"/>
        <end position="360"/>
    </location>
</feature>
<comment type="subcellular location">
    <subcellularLocation>
        <location evidence="1">Membrane</location>
        <topology evidence="1">Multi-pass membrane protein</topology>
    </subcellularLocation>
</comment>
<feature type="compositionally biased region" description="Basic and acidic residues" evidence="7">
    <location>
        <begin position="756"/>
        <end position="790"/>
    </location>
</feature>
<feature type="transmembrane region" description="Helical" evidence="8">
    <location>
        <begin position="639"/>
        <end position="660"/>
    </location>
</feature>
<dbReference type="GO" id="GO:0005886">
    <property type="term" value="C:plasma membrane"/>
    <property type="evidence" value="ECO:0007669"/>
    <property type="project" value="TreeGrafter"/>
</dbReference>